<feature type="domain" description="HD-GYP" evidence="2">
    <location>
        <begin position="192"/>
        <end position="387"/>
    </location>
</feature>
<dbReference type="CDD" id="cd00077">
    <property type="entry name" value="HDc"/>
    <property type="match status" value="1"/>
</dbReference>
<dbReference type="Pfam" id="PF12860">
    <property type="entry name" value="PAS_7"/>
    <property type="match status" value="1"/>
</dbReference>
<keyword evidence="4" id="KW-1185">Reference proteome</keyword>
<dbReference type="PROSITE" id="PS51832">
    <property type="entry name" value="HD_GYP"/>
    <property type="match status" value="1"/>
</dbReference>
<evidence type="ECO:0000259" key="2">
    <source>
        <dbReference type="PROSITE" id="PS51832"/>
    </source>
</evidence>
<name>A0A1H0UI31_9BACT</name>
<dbReference type="InterPro" id="IPR035965">
    <property type="entry name" value="PAS-like_dom_sf"/>
</dbReference>
<organism evidence="3 4">
    <name type="scientific">Desulforhopalus singaporensis</name>
    <dbReference type="NCBI Taxonomy" id="91360"/>
    <lineage>
        <taxon>Bacteria</taxon>
        <taxon>Pseudomonadati</taxon>
        <taxon>Thermodesulfobacteriota</taxon>
        <taxon>Desulfobulbia</taxon>
        <taxon>Desulfobulbales</taxon>
        <taxon>Desulfocapsaceae</taxon>
        <taxon>Desulforhopalus</taxon>
    </lineage>
</organism>
<feature type="domain" description="HD" evidence="1">
    <location>
        <begin position="214"/>
        <end position="336"/>
    </location>
</feature>
<reference evidence="3" key="1">
    <citation type="submission" date="2016-10" db="EMBL/GenBank/DDBJ databases">
        <authorList>
            <person name="de Groot N.N."/>
        </authorList>
    </citation>
    <scope>NUCLEOTIDE SEQUENCE [LARGE SCALE GENOMIC DNA]</scope>
    <source>
        <strain evidence="3">DSM 12130</strain>
    </source>
</reference>
<sequence>MTGKSVRQTPPPIAYSPCCATFYLSGVMTEKPTYDELVARIKYLEREAIQHKIIKDQSAETTSVLKATLESTADGIVVVNRAGRIVNFNRRFLKLCDIPQKLMTSQDDNQVLAHILKLVRDPEIFLEKTGQIYAHPEVENHDIVEFKDGRIFERVSLPQILEGKTVGRVWSFRDITDFVRSESRLRQTLETLRKALGGTIQAVAMTVEKRDPYTAGHQRRVADLSRAIATAMGLPKDTINGIRLAGSIHDLGKTSVPTDILSKPGRLTEHEFGIIKTHPEIGHEILKDIQFPWPIAETILQHHERLDGSGYPRGLKDREILLESKIIAVADVVEALSSHRPYRPSMGLENALAEISNGRGQLYDAKVVDVCHQLVSTGKFKFKKSYWHNYAN</sequence>
<dbReference type="AlphaFoldDB" id="A0A1H0UI31"/>
<dbReference type="InterPro" id="IPR037522">
    <property type="entry name" value="HD_GYP_dom"/>
</dbReference>
<proteinExistence type="predicted"/>
<dbReference type="PANTHER" id="PTHR43155:SF2">
    <property type="entry name" value="CYCLIC DI-GMP PHOSPHODIESTERASE PA4108"/>
    <property type="match status" value="1"/>
</dbReference>
<dbReference type="PANTHER" id="PTHR43155">
    <property type="entry name" value="CYCLIC DI-GMP PHOSPHODIESTERASE PA4108-RELATED"/>
    <property type="match status" value="1"/>
</dbReference>
<dbReference type="Proteomes" id="UP000199073">
    <property type="component" value="Unassembled WGS sequence"/>
</dbReference>
<evidence type="ECO:0000259" key="1">
    <source>
        <dbReference type="PROSITE" id="PS51831"/>
    </source>
</evidence>
<dbReference type="InterPro" id="IPR000014">
    <property type="entry name" value="PAS"/>
</dbReference>
<evidence type="ECO:0000313" key="3">
    <source>
        <dbReference type="EMBL" id="SDP65740.1"/>
    </source>
</evidence>
<dbReference type="Gene3D" id="1.10.3210.10">
    <property type="entry name" value="Hypothetical protein af1432"/>
    <property type="match status" value="1"/>
</dbReference>
<dbReference type="SUPFAM" id="SSF109604">
    <property type="entry name" value="HD-domain/PDEase-like"/>
    <property type="match status" value="1"/>
</dbReference>
<dbReference type="InterPro" id="IPR003607">
    <property type="entry name" value="HD/PDEase_dom"/>
</dbReference>
<dbReference type="STRING" id="91360.SAMN05660330_03570"/>
<dbReference type="InterPro" id="IPR006674">
    <property type="entry name" value="HD_domain"/>
</dbReference>
<dbReference type="PROSITE" id="PS51831">
    <property type="entry name" value="HD"/>
    <property type="match status" value="1"/>
</dbReference>
<dbReference type="Gene3D" id="3.30.450.20">
    <property type="entry name" value="PAS domain"/>
    <property type="match status" value="1"/>
</dbReference>
<dbReference type="Pfam" id="PF13487">
    <property type="entry name" value="HD_5"/>
    <property type="match status" value="1"/>
</dbReference>
<dbReference type="NCBIfam" id="TIGR00229">
    <property type="entry name" value="sensory_box"/>
    <property type="match status" value="1"/>
</dbReference>
<dbReference type="SUPFAM" id="SSF55785">
    <property type="entry name" value="PYP-like sensor domain (PAS domain)"/>
    <property type="match status" value="1"/>
</dbReference>
<accession>A0A1H0UI31</accession>
<dbReference type="EMBL" id="FNJI01000032">
    <property type="protein sequence ID" value="SDP65740.1"/>
    <property type="molecule type" value="Genomic_DNA"/>
</dbReference>
<protein>
    <submittedName>
        <fullName evidence="3">PAS domain S-box-containing protein</fullName>
    </submittedName>
</protein>
<dbReference type="SMART" id="SM00471">
    <property type="entry name" value="HDc"/>
    <property type="match status" value="1"/>
</dbReference>
<gene>
    <name evidence="3" type="ORF">SAMN05660330_03570</name>
</gene>
<evidence type="ECO:0000313" key="4">
    <source>
        <dbReference type="Proteomes" id="UP000199073"/>
    </source>
</evidence>